<evidence type="ECO:0000259" key="12">
    <source>
        <dbReference type="PROSITE" id="PS50112"/>
    </source>
</evidence>
<feature type="domain" description="PAC" evidence="13">
    <location>
        <begin position="89"/>
        <end position="141"/>
    </location>
</feature>
<keyword evidence="3 9" id="KW-0597">Phosphoprotein</keyword>
<dbReference type="InterPro" id="IPR013767">
    <property type="entry name" value="PAS_fold"/>
</dbReference>
<dbReference type="Gene3D" id="3.30.565.10">
    <property type="entry name" value="Histidine kinase-like ATPase, C-terminal domain"/>
    <property type="match status" value="1"/>
</dbReference>
<dbReference type="InterPro" id="IPR036890">
    <property type="entry name" value="HATPase_C_sf"/>
</dbReference>
<keyword evidence="6 14" id="KW-0418">Kinase</keyword>
<dbReference type="EMBL" id="CADIKM010000005">
    <property type="protein sequence ID" value="CAB3783589.1"/>
    <property type="molecule type" value="Genomic_DNA"/>
</dbReference>
<keyword evidence="7" id="KW-0067">ATP-binding</keyword>
<dbReference type="PANTHER" id="PTHR43065:SF49">
    <property type="entry name" value="HISTIDINE KINASE"/>
    <property type="match status" value="1"/>
</dbReference>
<dbReference type="InterPro" id="IPR035965">
    <property type="entry name" value="PAS-like_dom_sf"/>
</dbReference>
<evidence type="ECO:0000256" key="8">
    <source>
        <dbReference type="ARBA" id="ARBA00023012"/>
    </source>
</evidence>
<feature type="domain" description="PAS" evidence="12">
    <location>
        <begin position="14"/>
        <end position="87"/>
    </location>
</feature>
<feature type="modified residue" description="4-aspartylphosphate" evidence="9">
    <location>
        <position position="728"/>
    </location>
</feature>
<dbReference type="Gene3D" id="3.40.50.2300">
    <property type="match status" value="2"/>
</dbReference>
<feature type="domain" description="Response regulatory" evidence="11">
    <location>
        <begin position="532"/>
        <end position="648"/>
    </location>
</feature>
<keyword evidence="4 14" id="KW-0808">Transferase</keyword>
<feature type="domain" description="Histidine kinase" evidence="10">
    <location>
        <begin position="289"/>
        <end position="512"/>
    </location>
</feature>
<dbReference type="Gene3D" id="1.10.287.130">
    <property type="match status" value="1"/>
</dbReference>
<dbReference type="CDD" id="cd00130">
    <property type="entry name" value="PAS"/>
    <property type="match status" value="2"/>
</dbReference>
<dbReference type="InterPro" id="IPR036097">
    <property type="entry name" value="HisK_dim/P_sf"/>
</dbReference>
<evidence type="ECO:0000313" key="14">
    <source>
        <dbReference type="EMBL" id="CAB3783589.1"/>
    </source>
</evidence>
<evidence type="ECO:0000256" key="3">
    <source>
        <dbReference type="ARBA" id="ARBA00022553"/>
    </source>
</evidence>
<evidence type="ECO:0000259" key="13">
    <source>
        <dbReference type="PROSITE" id="PS50113"/>
    </source>
</evidence>
<dbReference type="InterPro" id="IPR003594">
    <property type="entry name" value="HATPase_dom"/>
</dbReference>
<dbReference type="CDD" id="cd18161">
    <property type="entry name" value="REC_hyHK_blue-like"/>
    <property type="match status" value="1"/>
</dbReference>
<dbReference type="InterPro" id="IPR000700">
    <property type="entry name" value="PAS-assoc_C"/>
</dbReference>
<sequence>MNIEASKIYGELTDEQSFRLLVTSVSDYAIYMLNPAGFINSWNTGAQRFNGYVASEIIGQHFSVFYTEEDRASGKPARALNTAATEGKFEDEGWRVRKDGTRFWASVVVDPIRTANGRLIGFAKITRDISERKAAEDALRESEDRFRLLVQGVTDYAIFMISPTGEITNWNSGAERIKGYSHEEVVGTHFSRFYTEGDRARNMPAQTLAIAAKEGRFEQEGWRVRKDGTLFWAHVVVDAIYDDAGKHVGFAKVTRDITERKQAAEALERANAALFQSQKMEALGKLTGGVAHDFNNLLQVIGGNLQLLAQDVAGMVKPERRVRNALAGVARGAKLAAQLLAFGRRQPLEPKVVNLGHFLRGLDDMLRRALGDGIEIETVVSGDLWNTLVDPFQVEHAILNLAINARDAMDGRGHLTIETGNASLDDAYVARNPEASVGQFVMIAVTDTGSGIPADVLTHVLEPFFTTKAEGQGTGLGLSMVYGFVRQSGGHLQIYSEVGHGTTVRLYLPRVMQEEDLVGEMHSGPITGGTETVLVAEDDEEVRKTVIELLLDLGYRVLKAKDATAALAIIESGAPIDLLFTDVVMPGPLRSPDLARKARERLPHLAVLFTSGYTENAVVHAGRLDDGVELLSKPYTREALARKIRHVLRNRQQRAMSHKVLFADVPSSRVAAPDLDAPRVLLVEDDELIRAGTAEMLRNFGLDITEAATGAMALRMLQQQAVDILLVDVGLPDTSGIELSVEACRNYPRLRVIIASGHDVALNAEQRIALPNVAILRKPYDLEDLRRMLGIRS</sequence>
<dbReference type="SUPFAM" id="SSF55874">
    <property type="entry name" value="ATPase domain of HSP90 chaperone/DNA topoisomerase II/histidine kinase"/>
    <property type="match status" value="1"/>
</dbReference>
<dbReference type="CDD" id="cd00156">
    <property type="entry name" value="REC"/>
    <property type="match status" value="1"/>
</dbReference>
<evidence type="ECO:0000256" key="2">
    <source>
        <dbReference type="ARBA" id="ARBA00012438"/>
    </source>
</evidence>
<evidence type="ECO:0000256" key="6">
    <source>
        <dbReference type="ARBA" id="ARBA00022777"/>
    </source>
</evidence>
<evidence type="ECO:0000313" key="15">
    <source>
        <dbReference type="Proteomes" id="UP000494115"/>
    </source>
</evidence>
<name>A0A6S7BBR0_9BURK</name>
<feature type="domain" description="Response regulatory" evidence="11">
    <location>
        <begin position="679"/>
        <end position="793"/>
    </location>
</feature>
<organism evidence="14 15">
    <name type="scientific">Pararobbsia alpina</name>
    <dbReference type="NCBI Taxonomy" id="621374"/>
    <lineage>
        <taxon>Bacteria</taxon>
        <taxon>Pseudomonadati</taxon>
        <taxon>Pseudomonadota</taxon>
        <taxon>Betaproteobacteria</taxon>
        <taxon>Burkholderiales</taxon>
        <taxon>Burkholderiaceae</taxon>
        <taxon>Pararobbsia</taxon>
    </lineage>
</organism>
<protein>
    <recommendedName>
        <fullName evidence="2">histidine kinase</fullName>
        <ecNumber evidence="2">2.7.13.3</ecNumber>
    </recommendedName>
</protein>
<evidence type="ECO:0000256" key="1">
    <source>
        <dbReference type="ARBA" id="ARBA00000085"/>
    </source>
</evidence>
<dbReference type="SMART" id="SM00086">
    <property type="entry name" value="PAC"/>
    <property type="match status" value="2"/>
</dbReference>
<accession>A0A6S7BBR0</accession>
<dbReference type="InterPro" id="IPR004358">
    <property type="entry name" value="Sig_transdc_His_kin-like_C"/>
</dbReference>
<evidence type="ECO:0000256" key="9">
    <source>
        <dbReference type="PROSITE-ProRule" id="PRU00169"/>
    </source>
</evidence>
<dbReference type="Pfam" id="PF13426">
    <property type="entry name" value="PAS_9"/>
    <property type="match status" value="1"/>
</dbReference>
<feature type="domain" description="PAS" evidence="12">
    <location>
        <begin position="142"/>
        <end position="187"/>
    </location>
</feature>
<dbReference type="CDD" id="cd00082">
    <property type="entry name" value="HisKA"/>
    <property type="match status" value="1"/>
</dbReference>
<dbReference type="GO" id="GO:0000155">
    <property type="term" value="F:phosphorelay sensor kinase activity"/>
    <property type="evidence" value="ECO:0007669"/>
    <property type="project" value="InterPro"/>
</dbReference>
<proteinExistence type="predicted"/>
<dbReference type="SMART" id="SM00091">
    <property type="entry name" value="PAS"/>
    <property type="match status" value="2"/>
</dbReference>
<feature type="modified residue" description="4-aspartylphosphate" evidence="9">
    <location>
        <position position="582"/>
    </location>
</feature>
<dbReference type="SUPFAM" id="SSF47384">
    <property type="entry name" value="Homodimeric domain of signal transducing histidine kinase"/>
    <property type="match status" value="1"/>
</dbReference>
<dbReference type="InterPro" id="IPR001610">
    <property type="entry name" value="PAC"/>
</dbReference>
<gene>
    <name evidence="14" type="primary">rcsC_7</name>
    <name evidence="14" type="ORF">LMG28138_01671</name>
</gene>
<dbReference type="PROSITE" id="PS50113">
    <property type="entry name" value="PAC"/>
    <property type="match status" value="2"/>
</dbReference>
<dbReference type="Pfam" id="PF00072">
    <property type="entry name" value="Response_reg"/>
    <property type="match status" value="2"/>
</dbReference>
<dbReference type="InterPro" id="IPR001789">
    <property type="entry name" value="Sig_transdc_resp-reg_receiver"/>
</dbReference>
<dbReference type="InterPro" id="IPR000014">
    <property type="entry name" value="PAS"/>
</dbReference>
<dbReference type="InterPro" id="IPR003661">
    <property type="entry name" value="HisK_dim/P_dom"/>
</dbReference>
<dbReference type="PANTHER" id="PTHR43065">
    <property type="entry name" value="SENSOR HISTIDINE KINASE"/>
    <property type="match status" value="1"/>
</dbReference>
<dbReference type="PROSITE" id="PS50110">
    <property type="entry name" value="RESPONSE_REGULATORY"/>
    <property type="match status" value="2"/>
</dbReference>
<dbReference type="Proteomes" id="UP000494115">
    <property type="component" value="Unassembled WGS sequence"/>
</dbReference>
<dbReference type="InterPro" id="IPR005467">
    <property type="entry name" value="His_kinase_dom"/>
</dbReference>
<dbReference type="NCBIfam" id="TIGR00229">
    <property type="entry name" value="sensory_box"/>
    <property type="match status" value="2"/>
</dbReference>
<evidence type="ECO:0000256" key="5">
    <source>
        <dbReference type="ARBA" id="ARBA00022741"/>
    </source>
</evidence>
<dbReference type="SUPFAM" id="SSF52172">
    <property type="entry name" value="CheY-like"/>
    <property type="match status" value="2"/>
</dbReference>
<dbReference type="PRINTS" id="PR00344">
    <property type="entry name" value="BCTRLSENSOR"/>
</dbReference>
<dbReference type="SMART" id="SM00448">
    <property type="entry name" value="REC"/>
    <property type="match status" value="2"/>
</dbReference>
<dbReference type="RefSeq" id="WP_175104270.1">
    <property type="nucleotide sequence ID" value="NZ_CADIKM010000005.1"/>
</dbReference>
<evidence type="ECO:0000259" key="10">
    <source>
        <dbReference type="PROSITE" id="PS50109"/>
    </source>
</evidence>
<dbReference type="AlphaFoldDB" id="A0A6S7BBR0"/>
<dbReference type="Gene3D" id="3.30.450.20">
    <property type="entry name" value="PAS domain"/>
    <property type="match status" value="2"/>
</dbReference>
<evidence type="ECO:0000256" key="7">
    <source>
        <dbReference type="ARBA" id="ARBA00022840"/>
    </source>
</evidence>
<keyword evidence="15" id="KW-1185">Reference proteome</keyword>
<keyword evidence="5" id="KW-0547">Nucleotide-binding</keyword>
<dbReference type="EC" id="2.7.13.3" evidence="2"/>
<dbReference type="Pfam" id="PF02518">
    <property type="entry name" value="HATPase_c"/>
    <property type="match status" value="1"/>
</dbReference>
<keyword evidence="8" id="KW-0902">Two-component regulatory system</keyword>
<evidence type="ECO:0000259" key="11">
    <source>
        <dbReference type="PROSITE" id="PS50110"/>
    </source>
</evidence>
<dbReference type="SUPFAM" id="SSF55785">
    <property type="entry name" value="PYP-like sensor domain (PAS domain)"/>
    <property type="match status" value="2"/>
</dbReference>
<comment type="catalytic activity">
    <reaction evidence="1">
        <text>ATP + protein L-histidine = ADP + protein N-phospho-L-histidine.</text>
        <dbReference type="EC" id="2.7.13.3"/>
    </reaction>
</comment>
<feature type="domain" description="PAC" evidence="13">
    <location>
        <begin position="217"/>
        <end position="269"/>
    </location>
</feature>
<dbReference type="SMART" id="SM00387">
    <property type="entry name" value="HATPase_c"/>
    <property type="match status" value="1"/>
</dbReference>
<dbReference type="Pfam" id="PF00989">
    <property type="entry name" value="PAS"/>
    <property type="match status" value="1"/>
</dbReference>
<reference evidence="14 15" key="1">
    <citation type="submission" date="2020-04" db="EMBL/GenBank/DDBJ databases">
        <authorList>
            <person name="De Canck E."/>
        </authorList>
    </citation>
    <scope>NUCLEOTIDE SEQUENCE [LARGE SCALE GENOMIC DNA]</scope>
    <source>
        <strain evidence="14 15">LMG 28138</strain>
    </source>
</reference>
<dbReference type="PROSITE" id="PS50112">
    <property type="entry name" value="PAS"/>
    <property type="match status" value="2"/>
</dbReference>
<dbReference type="PROSITE" id="PS50109">
    <property type="entry name" value="HIS_KIN"/>
    <property type="match status" value="1"/>
</dbReference>
<dbReference type="InterPro" id="IPR011006">
    <property type="entry name" value="CheY-like_superfamily"/>
</dbReference>
<evidence type="ECO:0000256" key="4">
    <source>
        <dbReference type="ARBA" id="ARBA00022679"/>
    </source>
</evidence>